<protein>
    <recommendedName>
        <fullName evidence="1">AAA domain-containing protein</fullName>
    </recommendedName>
</protein>
<sequence>MSAIITSIINWKGGVGKTTLAHHLGTGLTYRRKRTLLVDLDPQCNLSYLSVGAANHLIMTRQGTPAIHTVLKAFSNNSLSPLKTSS</sequence>
<evidence type="ECO:0000313" key="2">
    <source>
        <dbReference type="EMBL" id="ARU61216.1"/>
    </source>
</evidence>
<dbReference type="Pfam" id="PF13614">
    <property type="entry name" value="AAA_31"/>
    <property type="match status" value="1"/>
</dbReference>
<dbReference type="Proteomes" id="UP000195437">
    <property type="component" value="Chromosome"/>
</dbReference>
<evidence type="ECO:0000313" key="3">
    <source>
        <dbReference type="Proteomes" id="UP000195437"/>
    </source>
</evidence>
<dbReference type="PANTHER" id="PTHR13696">
    <property type="entry name" value="P-LOOP CONTAINING NUCLEOSIDE TRIPHOSPHATE HYDROLASE"/>
    <property type="match status" value="1"/>
</dbReference>
<dbReference type="EMBL" id="CP021434">
    <property type="protein sequence ID" value="ARU61216.1"/>
    <property type="molecule type" value="Genomic_DNA"/>
</dbReference>
<dbReference type="KEGG" id="tum:CBW65_09390"/>
<dbReference type="PANTHER" id="PTHR13696:SF99">
    <property type="entry name" value="COBYRINIC ACID AC-DIAMIDE SYNTHASE"/>
    <property type="match status" value="1"/>
</dbReference>
<proteinExistence type="predicted"/>
<dbReference type="RefSeq" id="WP_087456597.1">
    <property type="nucleotide sequence ID" value="NZ_CP021434.1"/>
</dbReference>
<dbReference type="AlphaFoldDB" id="A0A1Y0IN12"/>
<dbReference type="Gene3D" id="3.40.50.300">
    <property type="entry name" value="P-loop containing nucleotide triphosphate hydrolases"/>
    <property type="match status" value="1"/>
</dbReference>
<dbReference type="InterPro" id="IPR050678">
    <property type="entry name" value="DNA_Partitioning_ATPase"/>
</dbReference>
<name>A0A1Y0IN12_9BACL</name>
<dbReference type="CDD" id="cd02042">
    <property type="entry name" value="ParAB_family"/>
    <property type="match status" value="1"/>
</dbReference>
<dbReference type="InterPro" id="IPR025669">
    <property type="entry name" value="AAA_dom"/>
</dbReference>
<reference evidence="3" key="1">
    <citation type="submission" date="2017-05" db="EMBL/GenBank/DDBJ databases">
        <authorList>
            <person name="Sung H."/>
        </authorList>
    </citation>
    <scope>NUCLEOTIDE SEQUENCE [LARGE SCALE GENOMIC DNA]</scope>
    <source>
        <strain evidence="3">AR23208</strain>
    </source>
</reference>
<dbReference type="InterPro" id="IPR027417">
    <property type="entry name" value="P-loop_NTPase"/>
</dbReference>
<dbReference type="SUPFAM" id="SSF52540">
    <property type="entry name" value="P-loop containing nucleoside triphosphate hydrolases"/>
    <property type="match status" value="1"/>
</dbReference>
<accession>A0A1Y0IN12</accession>
<dbReference type="OrthoDB" id="9791162at2"/>
<evidence type="ECO:0000259" key="1">
    <source>
        <dbReference type="Pfam" id="PF13614"/>
    </source>
</evidence>
<keyword evidence="3" id="KW-1185">Reference proteome</keyword>
<gene>
    <name evidence="2" type="ORF">CBW65_09390</name>
</gene>
<organism evidence="2 3">
    <name type="scientific">Tumebacillus avium</name>
    <dbReference type="NCBI Taxonomy" id="1903704"/>
    <lineage>
        <taxon>Bacteria</taxon>
        <taxon>Bacillati</taxon>
        <taxon>Bacillota</taxon>
        <taxon>Bacilli</taxon>
        <taxon>Bacillales</taxon>
        <taxon>Alicyclobacillaceae</taxon>
        <taxon>Tumebacillus</taxon>
    </lineage>
</organism>
<feature type="domain" description="AAA" evidence="1">
    <location>
        <begin position="5"/>
        <end position="48"/>
    </location>
</feature>